<dbReference type="GeneID" id="92050366"/>
<dbReference type="Gene3D" id="1.20.120.1630">
    <property type="match status" value="1"/>
</dbReference>
<proteinExistence type="predicted"/>
<reference evidence="1 2" key="1">
    <citation type="submission" date="2023-01" db="EMBL/GenBank/DDBJ databases">
        <title>Analysis of 21 Apiospora genomes using comparative genomics revels a genus with tremendous synthesis potential of carbohydrate active enzymes and secondary metabolites.</title>
        <authorList>
            <person name="Sorensen T."/>
        </authorList>
    </citation>
    <scope>NUCLEOTIDE SEQUENCE [LARGE SCALE GENOMIC DNA]</scope>
    <source>
        <strain evidence="1 2">CBS 114990</strain>
    </source>
</reference>
<sequence length="313" mass="34173">MELPERPPFGPDHQPQRTWVSVNSEHHLHHGAPDDKPKKKQFDLINRGVKRSTPLGTASFIGMRLADIPWQYHLLHNGAAERALSAVGLSTLAATTATTTTGIALLDKLDLPLPRLLLLAMAAGSSAKQIFWLTYLSAEEFPVSAAVPVGLFNTAINSLNSILIAGAATSSLSVGSSGPRLSLLLGENSSYGDLSLSLLAGALLYAAGITIETVSEYQRLRFKQAARNQGKVCKVGLWRWARHVNYFGYALWRGGYAMVGCGWAGGLLMGLWMGWDLSSRAVSVLDEYCSKRYGEQWVQFKKEVPYRIIPGVY</sequence>
<protein>
    <recommendedName>
        <fullName evidence="3">Steroid 5-alpha reductase C-terminal domain-containing protein</fullName>
    </recommendedName>
</protein>
<keyword evidence="2" id="KW-1185">Reference proteome</keyword>
<dbReference type="PANTHER" id="PTHR32251:SF15">
    <property type="entry name" value="3-OXO-5-ALPHA-STEROID 4-DEHYDROGENASE (DUF1295)"/>
    <property type="match status" value="1"/>
</dbReference>
<evidence type="ECO:0000313" key="1">
    <source>
        <dbReference type="EMBL" id="KAK8066245.1"/>
    </source>
</evidence>
<name>A0ABR1V7K3_9PEZI</name>
<comment type="caution">
    <text evidence="1">The sequence shown here is derived from an EMBL/GenBank/DDBJ whole genome shotgun (WGS) entry which is preliminary data.</text>
</comment>
<organism evidence="1 2">
    <name type="scientific">Apiospora hydei</name>
    <dbReference type="NCBI Taxonomy" id="1337664"/>
    <lineage>
        <taxon>Eukaryota</taxon>
        <taxon>Fungi</taxon>
        <taxon>Dikarya</taxon>
        <taxon>Ascomycota</taxon>
        <taxon>Pezizomycotina</taxon>
        <taxon>Sordariomycetes</taxon>
        <taxon>Xylariomycetidae</taxon>
        <taxon>Amphisphaeriales</taxon>
        <taxon>Apiosporaceae</taxon>
        <taxon>Apiospora</taxon>
    </lineage>
</organism>
<dbReference type="Pfam" id="PF06966">
    <property type="entry name" value="DUF1295"/>
    <property type="match status" value="1"/>
</dbReference>
<dbReference type="EMBL" id="JAQQWN010000009">
    <property type="protein sequence ID" value="KAK8066245.1"/>
    <property type="molecule type" value="Genomic_DNA"/>
</dbReference>
<gene>
    <name evidence="1" type="ORF">PG997_012992</name>
</gene>
<dbReference type="PANTHER" id="PTHR32251">
    <property type="entry name" value="3-OXO-5-ALPHA-STEROID 4-DEHYDROGENASE"/>
    <property type="match status" value="1"/>
</dbReference>
<dbReference type="RefSeq" id="XP_066662998.1">
    <property type="nucleotide sequence ID" value="XM_066817306.1"/>
</dbReference>
<dbReference type="InterPro" id="IPR010721">
    <property type="entry name" value="UstE-like"/>
</dbReference>
<dbReference type="Proteomes" id="UP001433268">
    <property type="component" value="Unassembled WGS sequence"/>
</dbReference>
<accession>A0ABR1V7K3</accession>
<evidence type="ECO:0008006" key="3">
    <source>
        <dbReference type="Google" id="ProtNLM"/>
    </source>
</evidence>
<evidence type="ECO:0000313" key="2">
    <source>
        <dbReference type="Proteomes" id="UP001433268"/>
    </source>
</evidence>